<gene>
    <name evidence="1" type="ORF">E2562_001482</name>
</gene>
<dbReference type="EMBL" id="SPHZ02000006">
    <property type="protein sequence ID" value="KAF0910298.1"/>
    <property type="molecule type" value="Genomic_DNA"/>
</dbReference>
<dbReference type="Proteomes" id="UP000479710">
    <property type="component" value="Unassembled WGS sequence"/>
</dbReference>
<name>A0A6G1DCC3_9ORYZ</name>
<evidence type="ECO:0000313" key="1">
    <source>
        <dbReference type="EMBL" id="KAF0910298.1"/>
    </source>
</evidence>
<organism evidence="1 2">
    <name type="scientific">Oryza meyeriana var. granulata</name>
    <dbReference type="NCBI Taxonomy" id="110450"/>
    <lineage>
        <taxon>Eukaryota</taxon>
        <taxon>Viridiplantae</taxon>
        <taxon>Streptophyta</taxon>
        <taxon>Embryophyta</taxon>
        <taxon>Tracheophyta</taxon>
        <taxon>Spermatophyta</taxon>
        <taxon>Magnoliopsida</taxon>
        <taxon>Liliopsida</taxon>
        <taxon>Poales</taxon>
        <taxon>Poaceae</taxon>
        <taxon>BOP clade</taxon>
        <taxon>Oryzoideae</taxon>
        <taxon>Oryzeae</taxon>
        <taxon>Oryzinae</taxon>
        <taxon>Oryza</taxon>
        <taxon>Oryza meyeriana</taxon>
    </lineage>
</organism>
<protein>
    <submittedName>
        <fullName evidence="1">Uncharacterized protein</fullName>
    </submittedName>
</protein>
<reference evidence="1 2" key="1">
    <citation type="submission" date="2019-11" db="EMBL/GenBank/DDBJ databases">
        <title>Whole genome sequence of Oryza granulata.</title>
        <authorList>
            <person name="Li W."/>
        </authorList>
    </citation>
    <scope>NUCLEOTIDE SEQUENCE [LARGE SCALE GENOMIC DNA]</scope>
    <source>
        <strain evidence="2">cv. Menghai</strain>
        <tissue evidence="1">Leaf</tissue>
    </source>
</reference>
<dbReference type="AlphaFoldDB" id="A0A6G1DCC3"/>
<sequence>MPSLSPSLPPVESLVQLNYQHVDFNEGIVQVVDFNEGIIQAPLAQCSKLGENYPAELQGNMGHKQLHNNRISTQPEVTEDLADEITAVLCPGQTMGQH</sequence>
<proteinExistence type="predicted"/>
<keyword evidence="2" id="KW-1185">Reference proteome</keyword>
<evidence type="ECO:0000313" key="2">
    <source>
        <dbReference type="Proteomes" id="UP000479710"/>
    </source>
</evidence>
<comment type="caution">
    <text evidence="1">The sequence shown here is derived from an EMBL/GenBank/DDBJ whole genome shotgun (WGS) entry which is preliminary data.</text>
</comment>
<accession>A0A6G1DCC3</accession>